<dbReference type="Gene3D" id="3.30.565.10">
    <property type="entry name" value="Histidine kinase-like ATPase, C-terminal domain"/>
    <property type="match status" value="1"/>
</dbReference>
<dbReference type="InterPro" id="IPR036890">
    <property type="entry name" value="HATPase_C_sf"/>
</dbReference>
<dbReference type="EMBL" id="JAKNHJ010000006">
    <property type="protein sequence ID" value="MCG4617644.1"/>
    <property type="molecule type" value="Genomic_DNA"/>
</dbReference>
<sequence>MDEFSFNISLSVLNHLGRNLYRNIITILGEAISNSWDADAHNVRIEINRQDRTMLIVDDGLGMTAKDFQNKFLKIGYSKRKTGIYKSKLNRRFIGRKGIGKLALLSCAQRISVLTKTKTTDVVGGVIDNSELDKAIKEDEVSGDYHLSKVNAKLYRLLDEKEQGTAIFFENITDGIYNTVEYIRKAISLYFKFSLYDSDFNIFVNGKKIEISELKELANNTQFRWSINNFTDPLFSMMNELDNVIEVSTKLNIRGYIATVRKPSNLKIPNTNEKATVDLFVNGRLRERDVVRHIPTARIVENYVYGQIHYDDLDNGSGKDIFTSSREGIVPNDPIFNNFLVEFKKIFKQVINEWDDYRRQALDTGDPDNFKIKPKERKAEELFSLTIKDMQEKEKFIRKGGTVQQWAQTLASEARFNIPSYTECFISENLLRFYIKNTDKPLSQEAIRQAKKWKKRENESKNAANISYSVRVDEGDLYYLDMSDLANLIDKAKNQKSASLSRSSITYKPLRDAIGHTSIITDNAKRQLSLTYENIKKRLGEILSQVKD</sequence>
<evidence type="ECO:0000313" key="2">
    <source>
        <dbReference type="Proteomes" id="UP001200537"/>
    </source>
</evidence>
<keyword evidence="1" id="KW-0547">Nucleotide-binding</keyword>
<dbReference type="InterPro" id="IPR020575">
    <property type="entry name" value="Hsp90_N"/>
</dbReference>
<dbReference type="GO" id="GO:0005524">
    <property type="term" value="F:ATP binding"/>
    <property type="evidence" value="ECO:0007669"/>
    <property type="project" value="UniProtKB-KW"/>
</dbReference>
<dbReference type="Pfam" id="PF13589">
    <property type="entry name" value="HATPase_c_3"/>
    <property type="match status" value="1"/>
</dbReference>
<organism evidence="1 2">
    <name type="scientific">Varibaculum cambriense</name>
    <dbReference type="NCBI Taxonomy" id="184870"/>
    <lineage>
        <taxon>Bacteria</taxon>
        <taxon>Bacillati</taxon>
        <taxon>Actinomycetota</taxon>
        <taxon>Actinomycetes</taxon>
        <taxon>Actinomycetales</taxon>
        <taxon>Actinomycetaceae</taxon>
        <taxon>Varibaculum</taxon>
    </lineage>
</organism>
<keyword evidence="1" id="KW-0067">ATP-binding</keyword>
<dbReference type="RefSeq" id="WP_238127819.1">
    <property type="nucleotide sequence ID" value="NZ_JAKNHJ010000006.1"/>
</dbReference>
<dbReference type="Proteomes" id="UP001200537">
    <property type="component" value="Unassembled WGS sequence"/>
</dbReference>
<gene>
    <name evidence="1" type="ORF">L0M99_03925</name>
</gene>
<comment type="caution">
    <text evidence="1">The sequence shown here is derived from an EMBL/GenBank/DDBJ whole genome shotgun (WGS) entry which is preliminary data.</text>
</comment>
<dbReference type="AlphaFoldDB" id="A0AAJ1BB62"/>
<accession>A0AAJ1BB62</accession>
<reference evidence="1" key="1">
    <citation type="submission" date="2022-01" db="EMBL/GenBank/DDBJ databases">
        <title>Collection of gut derived symbiotic bacterial strains cultured from healthy donors.</title>
        <authorList>
            <person name="Lin H."/>
            <person name="Kohout C."/>
            <person name="Waligurski E."/>
            <person name="Pamer E.G."/>
        </authorList>
    </citation>
    <scope>NUCLEOTIDE SEQUENCE</scope>
    <source>
        <strain evidence="1">DFI.7.46</strain>
    </source>
</reference>
<protein>
    <submittedName>
        <fullName evidence="1">ATP-binding protein</fullName>
    </submittedName>
</protein>
<name>A0AAJ1BB62_9ACTO</name>
<proteinExistence type="predicted"/>
<evidence type="ECO:0000313" key="1">
    <source>
        <dbReference type="EMBL" id="MCG4617644.1"/>
    </source>
</evidence>
<dbReference type="PRINTS" id="PR00775">
    <property type="entry name" value="HEATSHOCK90"/>
</dbReference>
<dbReference type="SUPFAM" id="SSF55874">
    <property type="entry name" value="ATPase domain of HSP90 chaperone/DNA topoisomerase II/histidine kinase"/>
    <property type="match status" value="1"/>
</dbReference>